<accession>A0AA47KL34</accession>
<evidence type="ECO:0000313" key="2">
    <source>
        <dbReference type="EMBL" id="WBA08960.1"/>
    </source>
</evidence>
<dbReference type="EMBL" id="CP114588">
    <property type="protein sequence ID" value="WBA08960.1"/>
    <property type="molecule type" value="Genomic_DNA"/>
</dbReference>
<dbReference type="Pfam" id="PF05494">
    <property type="entry name" value="MlaC"/>
    <property type="match status" value="1"/>
</dbReference>
<sequence length="224" mass="25511">MKKILIALGSVVCLMVSSLGSLAQASEPVDQSNPYQLIEQVADNTFSRLRKDRTLFRADPDLLRDVVKDELLPYIHTRYAASLVLGAQYYRKATPAQRDAFTEAFTEYMIASYAQILLEYDDQDVEVQKDQPIAPDDKIVKVRVDITDSSRPPIRLDFSLRKNTRTGNWQAYDVTAEGVSMIQSKQSEWKAPLRRDGIDSVIEQLKTLADRPIRREDKQKQDAS</sequence>
<feature type="chain" id="PRO_5041439987" evidence="1">
    <location>
        <begin position="26"/>
        <end position="224"/>
    </location>
</feature>
<dbReference type="AlphaFoldDB" id="A0AA47KL34"/>
<feature type="signal peptide" evidence="1">
    <location>
        <begin position="1"/>
        <end position="25"/>
    </location>
</feature>
<reference evidence="2" key="1">
    <citation type="submission" date="2022-09" db="EMBL/GenBank/DDBJ databases">
        <authorList>
            <person name="Li Z.-J."/>
        </authorList>
    </citation>
    <scope>NUCLEOTIDE SEQUENCE</scope>
    <source>
        <strain evidence="2">TGB11</strain>
    </source>
</reference>
<dbReference type="NCBIfam" id="NF011697">
    <property type="entry name" value="PRK15117.1"/>
    <property type="match status" value="1"/>
</dbReference>
<dbReference type="Proteomes" id="UP001164748">
    <property type="component" value="Chromosome"/>
</dbReference>
<evidence type="ECO:0000256" key="1">
    <source>
        <dbReference type="SAM" id="SignalP"/>
    </source>
</evidence>
<dbReference type="InterPro" id="IPR042245">
    <property type="entry name" value="Tgt2/MlaC_sf"/>
</dbReference>
<dbReference type="Gene3D" id="3.10.450.710">
    <property type="entry name" value="Tgt2/MlaC"/>
    <property type="match status" value="1"/>
</dbReference>
<dbReference type="InterPro" id="IPR008869">
    <property type="entry name" value="MlaC/ttg2D"/>
</dbReference>
<protein>
    <submittedName>
        <fullName evidence="2">Phospholipid-binding protein MlaC</fullName>
    </submittedName>
</protein>
<keyword evidence="1" id="KW-0732">Signal</keyword>
<dbReference type="PANTHER" id="PTHR36573">
    <property type="entry name" value="INTERMEMBRANE PHOSPHOLIPID TRANSPORT SYSTEM BINDING PROTEIN MLAC"/>
    <property type="match status" value="1"/>
</dbReference>
<dbReference type="PIRSF" id="PIRSF004649">
    <property type="entry name" value="MlaC"/>
    <property type="match status" value="1"/>
</dbReference>
<evidence type="ECO:0000313" key="3">
    <source>
        <dbReference type="Proteomes" id="UP001164748"/>
    </source>
</evidence>
<gene>
    <name evidence="2" type="primary">mlaC</name>
    <name evidence="2" type="ORF">N8M53_01665</name>
</gene>
<organism evidence="2 3">
    <name type="scientific">Salinivibrio kushneri</name>
    <dbReference type="NCBI Taxonomy" id="1908198"/>
    <lineage>
        <taxon>Bacteria</taxon>
        <taxon>Pseudomonadati</taxon>
        <taxon>Pseudomonadota</taxon>
        <taxon>Gammaproteobacteria</taxon>
        <taxon>Vibrionales</taxon>
        <taxon>Vibrionaceae</taxon>
        <taxon>Salinivibrio</taxon>
    </lineage>
</organism>
<dbReference type="RefSeq" id="WP_269579244.1">
    <property type="nucleotide sequence ID" value="NZ_CP114588.1"/>
</dbReference>
<dbReference type="PANTHER" id="PTHR36573:SF1">
    <property type="entry name" value="INTERMEMBRANE PHOSPHOLIPID TRANSPORT SYSTEM BINDING PROTEIN MLAC"/>
    <property type="match status" value="1"/>
</dbReference>
<name>A0AA47KL34_9GAMM</name>
<proteinExistence type="predicted"/>